<dbReference type="InParanoid" id="A0A194XI14"/>
<dbReference type="AlphaFoldDB" id="A0A194XI14"/>
<dbReference type="EMBL" id="KQ947411">
    <property type="protein sequence ID" value="KUJ19407.1"/>
    <property type="molecule type" value="Genomic_DNA"/>
</dbReference>
<feature type="region of interest" description="Disordered" evidence="1">
    <location>
        <begin position="25"/>
        <end position="57"/>
    </location>
</feature>
<evidence type="ECO:0000313" key="3">
    <source>
        <dbReference type="Proteomes" id="UP000070700"/>
    </source>
</evidence>
<accession>A0A194XI14</accession>
<reference evidence="2 3" key="1">
    <citation type="submission" date="2015-10" db="EMBL/GenBank/DDBJ databases">
        <title>Full genome of DAOMC 229536 Phialocephala scopiformis, a fungal endophyte of spruce producing the potent anti-insectan compound rugulosin.</title>
        <authorList>
            <consortium name="DOE Joint Genome Institute"/>
            <person name="Walker A.K."/>
            <person name="Frasz S.L."/>
            <person name="Seifert K.A."/>
            <person name="Miller J.D."/>
            <person name="Mondo S.J."/>
            <person name="Labutti K."/>
            <person name="Lipzen A."/>
            <person name="Dockter R."/>
            <person name="Kennedy M."/>
            <person name="Grigoriev I.V."/>
            <person name="Spatafora J.W."/>
        </authorList>
    </citation>
    <scope>NUCLEOTIDE SEQUENCE [LARGE SCALE GENOMIC DNA]</scope>
    <source>
        <strain evidence="2 3">CBS 120377</strain>
    </source>
</reference>
<dbReference type="GeneID" id="28817615"/>
<gene>
    <name evidence="2" type="ORF">LY89DRAFT_490059</name>
</gene>
<dbReference type="RefSeq" id="XP_018073762.1">
    <property type="nucleotide sequence ID" value="XM_018207889.1"/>
</dbReference>
<feature type="compositionally biased region" description="Polar residues" evidence="1">
    <location>
        <begin position="40"/>
        <end position="51"/>
    </location>
</feature>
<sequence length="161" mass="17895">MSIVVRENECDERRKKEVWKLEAGSLGKSRCRSPKFSVPDCQTSSTSSSPADGQLEISPIKSSPVSLVHPKNERTEIYFVLFLVSKYTAGFLLVCSCENCPMTGIPSDGVTACSESKANGPSHFLGLEHTELRQFRDVNRDGSIALEQQVQDVEYQLREAH</sequence>
<dbReference type="Proteomes" id="UP000070700">
    <property type="component" value="Unassembled WGS sequence"/>
</dbReference>
<proteinExistence type="predicted"/>
<dbReference type="KEGG" id="psco:LY89DRAFT_490059"/>
<keyword evidence="3" id="KW-1185">Reference proteome</keyword>
<evidence type="ECO:0000313" key="2">
    <source>
        <dbReference type="EMBL" id="KUJ19407.1"/>
    </source>
</evidence>
<organism evidence="2 3">
    <name type="scientific">Mollisia scopiformis</name>
    <name type="common">Conifer needle endophyte fungus</name>
    <name type="synonym">Phialocephala scopiformis</name>
    <dbReference type="NCBI Taxonomy" id="149040"/>
    <lineage>
        <taxon>Eukaryota</taxon>
        <taxon>Fungi</taxon>
        <taxon>Dikarya</taxon>
        <taxon>Ascomycota</taxon>
        <taxon>Pezizomycotina</taxon>
        <taxon>Leotiomycetes</taxon>
        <taxon>Helotiales</taxon>
        <taxon>Mollisiaceae</taxon>
        <taxon>Mollisia</taxon>
    </lineage>
</organism>
<name>A0A194XI14_MOLSC</name>
<evidence type="ECO:0000256" key="1">
    <source>
        <dbReference type="SAM" id="MobiDB-lite"/>
    </source>
</evidence>
<protein>
    <submittedName>
        <fullName evidence="2">Uncharacterized protein</fullName>
    </submittedName>
</protein>